<keyword evidence="4" id="KW-1185">Reference proteome</keyword>
<gene>
    <name evidence="3" type="ORF">CU669_01960</name>
</gene>
<evidence type="ECO:0000313" key="3">
    <source>
        <dbReference type="EMBL" id="RAU23866.1"/>
    </source>
</evidence>
<dbReference type="CDD" id="cd03789">
    <property type="entry name" value="GT9_LPS_heptosyltransferase"/>
    <property type="match status" value="1"/>
</dbReference>
<dbReference type="PANTHER" id="PTHR30160:SF1">
    <property type="entry name" value="LIPOPOLYSACCHARIDE 1,2-N-ACETYLGLUCOSAMINETRANSFERASE-RELATED"/>
    <property type="match status" value="1"/>
</dbReference>
<proteinExistence type="predicted"/>
<sequence length="405" mass="45880">MRRRDRYQRRHRLYPRLHRRRGALRGFPRGMRRRWWLFRPIDALVALWPVRRRRKGVLVVRMDGIGDMVMVRAALEHYPAAFGVDKSDITILGCQSWKSLADVIFAGFKVVTIDEHALEKKWFYRLKVALWVRRQGYKTAVCDMFMRKTLTADTLVWASRADQRIVCAPFITDRTRAEFSWYLDKATRIIDTGPYPTHEGLRHFTFLQALMGTRMPPEVPYIPWRELAPLIPPGGPYVVLNFGSNEPGRRWPFEHFMELARRCLDAGMRVVFVGADQEAFAKPVLAALAHPGVIDTIGSLRLAQLVDVLKHAACVVSNDTGPGHLAIGVGAPTVLLAGGGHFGSFVPYPDAIRPETAVFLAHPMECYHCLWRCSKRSSPQDAFPCVAGISVDRAWAAIGTLSHIS</sequence>
<dbReference type="InterPro" id="IPR002201">
    <property type="entry name" value="Glyco_trans_9"/>
</dbReference>
<dbReference type="GO" id="GO:0005829">
    <property type="term" value="C:cytosol"/>
    <property type="evidence" value="ECO:0007669"/>
    <property type="project" value="TreeGrafter"/>
</dbReference>
<dbReference type="OrthoDB" id="9797795at2"/>
<evidence type="ECO:0000256" key="2">
    <source>
        <dbReference type="ARBA" id="ARBA00022679"/>
    </source>
</evidence>
<name>A0A364P3J6_9PROT</name>
<dbReference type="SUPFAM" id="SSF53756">
    <property type="entry name" value="UDP-Glycosyltransferase/glycogen phosphorylase"/>
    <property type="match status" value="1"/>
</dbReference>
<accession>A0A364P3J6</accession>
<dbReference type="Gene3D" id="3.40.50.2000">
    <property type="entry name" value="Glycogen Phosphorylase B"/>
    <property type="match status" value="2"/>
</dbReference>
<dbReference type="AlphaFoldDB" id="A0A364P3J6"/>
<dbReference type="EMBL" id="PGTO01000001">
    <property type="protein sequence ID" value="RAU23866.1"/>
    <property type="molecule type" value="Genomic_DNA"/>
</dbReference>
<dbReference type="GO" id="GO:0009244">
    <property type="term" value="P:lipopolysaccharide core region biosynthetic process"/>
    <property type="evidence" value="ECO:0007669"/>
    <property type="project" value="TreeGrafter"/>
</dbReference>
<dbReference type="GO" id="GO:0008713">
    <property type="term" value="F:ADP-heptose-lipopolysaccharide heptosyltransferase activity"/>
    <property type="evidence" value="ECO:0007669"/>
    <property type="project" value="TreeGrafter"/>
</dbReference>
<dbReference type="InterPro" id="IPR051199">
    <property type="entry name" value="LPS_LOS_Heptosyltrfase"/>
</dbReference>
<keyword evidence="1" id="KW-0328">Glycosyltransferase</keyword>
<protein>
    <submittedName>
        <fullName evidence="3">Glycosyltransferase family 9 protein</fullName>
    </submittedName>
</protein>
<organism evidence="3 4">
    <name type="scientific">Paramagnetospirillum kuznetsovii</name>
    <dbReference type="NCBI Taxonomy" id="2053833"/>
    <lineage>
        <taxon>Bacteria</taxon>
        <taxon>Pseudomonadati</taxon>
        <taxon>Pseudomonadota</taxon>
        <taxon>Alphaproteobacteria</taxon>
        <taxon>Rhodospirillales</taxon>
        <taxon>Magnetospirillaceae</taxon>
        <taxon>Paramagnetospirillum</taxon>
    </lineage>
</organism>
<dbReference type="PANTHER" id="PTHR30160">
    <property type="entry name" value="TETRAACYLDISACCHARIDE 4'-KINASE-RELATED"/>
    <property type="match status" value="1"/>
</dbReference>
<comment type="caution">
    <text evidence="3">The sequence shown here is derived from an EMBL/GenBank/DDBJ whole genome shotgun (WGS) entry which is preliminary data.</text>
</comment>
<evidence type="ECO:0000256" key="1">
    <source>
        <dbReference type="ARBA" id="ARBA00022676"/>
    </source>
</evidence>
<keyword evidence="2 3" id="KW-0808">Transferase</keyword>
<dbReference type="Proteomes" id="UP000251075">
    <property type="component" value="Unassembled WGS sequence"/>
</dbReference>
<dbReference type="Pfam" id="PF01075">
    <property type="entry name" value="Glyco_transf_9"/>
    <property type="match status" value="1"/>
</dbReference>
<evidence type="ECO:0000313" key="4">
    <source>
        <dbReference type="Proteomes" id="UP000251075"/>
    </source>
</evidence>
<reference evidence="3 4" key="1">
    <citation type="submission" date="2017-11" db="EMBL/GenBank/DDBJ databases">
        <title>Draft genome sequence of magnetotactic bacterium Magnetospirillum kuznetsovii LBB-42.</title>
        <authorList>
            <person name="Grouzdev D.S."/>
            <person name="Rysina M.S."/>
            <person name="Baslerov R.V."/>
            <person name="Koziaeva V."/>
        </authorList>
    </citation>
    <scope>NUCLEOTIDE SEQUENCE [LARGE SCALE GENOMIC DNA]</scope>
    <source>
        <strain evidence="3 4">LBB-42</strain>
    </source>
</reference>